<dbReference type="NCBIfam" id="TIGR02434">
    <property type="entry name" value="CobF"/>
    <property type="match status" value="1"/>
</dbReference>
<accession>A0ABX8EBU8</accession>
<dbReference type="PIRSF" id="PIRSF036525">
    <property type="entry name" value="CobF"/>
    <property type="match status" value="1"/>
</dbReference>
<evidence type="ECO:0000313" key="7">
    <source>
        <dbReference type="EMBL" id="QVT77892.1"/>
    </source>
</evidence>
<dbReference type="PANTHER" id="PTHR43467:SF1">
    <property type="entry name" value="PRECORRIN-6A SYNTHASE [DEACETYLATING]"/>
    <property type="match status" value="1"/>
</dbReference>
<keyword evidence="8" id="KW-1185">Reference proteome</keyword>
<dbReference type="Proteomes" id="UP000679307">
    <property type="component" value="Chromosome"/>
</dbReference>
<keyword evidence="5" id="KW-0949">S-adenosyl-L-methionine</keyword>
<keyword evidence="2" id="KW-0169">Cobalamin biosynthesis</keyword>
<evidence type="ECO:0000256" key="4">
    <source>
        <dbReference type="ARBA" id="ARBA00022679"/>
    </source>
</evidence>
<feature type="domain" description="Tetrapyrrole methylase" evidence="6">
    <location>
        <begin position="11"/>
        <end position="201"/>
    </location>
</feature>
<dbReference type="Pfam" id="PF00590">
    <property type="entry name" value="TP_methylase"/>
    <property type="match status" value="1"/>
</dbReference>
<dbReference type="SUPFAM" id="SSF53790">
    <property type="entry name" value="Tetrapyrrole methylase"/>
    <property type="match status" value="1"/>
</dbReference>
<dbReference type="InterPro" id="IPR014777">
    <property type="entry name" value="4pyrrole_Mease_sub1"/>
</dbReference>
<evidence type="ECO:0000256" key="1">
    <source>
        <dbReference type="ARBA" id="ARBA00004953"/>
    </source>
</evidence>
<dbReference type="CDD" id="cd11643">
    <property type="entry name" value="Precorrin-6A-synthase"/>
    <property type="match status" value="1"/>
</dbReference>
<sequence>MAEPRHRAPRRVVVVGIGMGPQHVTPEAVAALARVDVVLAFAKEADDGSEDPLLAVRREVCAQQGLDLVVVADPPRERHDGVDYAAAVEAWHHARVEAYERVLTEHDGVLGLLVWGDPGLYDSTLRLLDALGERVPLEVEVVPGIGSLPLLAARHRLVLHDVGHPLHVTTARRLPEALAQGQRNLVVMLNRRLELDGLEDWSIWWGANLGGVGEALVAGRVGDVLPAIAAARARAKQQAGWVLDLFLLRAPEQVAG</sequence>
<comment type="pathway">
    <text evidence="1">Cofactor biosynthesis; adenosylcobalamin biosynthesis.</text>
</comment>
<dbReference type="Gene3D" id="3.30.950.10">
    <property type="entry name" value="Methyltransferase, Cobalt-precorrin-4 Transmethylase, Domain 2"/>
    <property type="match status" value="1"/>
</dbReference>
<protein>
    <recommendedName>
        <fullName evidence="6">Tetrapyrrole methylase domain-containing protein</fullName>
    </recommendedName>
</protein>
<dbReference type="InterPro" id="IPR035996">
    <property type="entry name" value="4pyrrol_Methylase_sf"/>
</dbReference>
<keyword evidence="3" id="KW-0489">Methyltransferase</keyword>
<keyword evidence="4" id="KW-0808">Transferase</keyword>
<dbReference type="InterPro" id="IPR000878">
    <property type="entry name" value="4pyrrol_Mease"/>
</dbReference>
<gene>
    <name evidence="7" type="ORF">ENKNEFLB_00261</name>
</gene>
<evidence type="ECO:0000256" key="3">
    <source>
        <dbReference type="ARBA" id="ARBA00022603"/>
    </source>
</evidence>
<evidence type="ECO:0000313" key="8">
    <source>
        <dbReference type="Proteomes" id="UP000679307"/>
    </source>
</evidence>
<organism evidence="7 8">
    <name type="scientific">Nocardioides aquaticus</name>
    <dbReference type="NCBI Taxonomy" id="160826"/>
    <lineage>
        <taxon>Bacteria</taxon>
        <taxon>Bacillati</taxon>
        <taxon>Actinomycetota</taxon>
        <taxon>Actinomycetes</taxon>
        <taxon>Propionibacteriales</taxon>
        <taxon>Nocardioidaceae</taxon>
        <taxon>Nocardioides</taxon>
    </lineage>
</organism>
<dbReference type="InterPro" id="IPR012797">
    <property type="entry name" value="CobF"/>
</dbReference>
<dbReference type="RefSeq" id="WP_214057554.1">
    <property type="nucleotide sequence ID" value="NZ_CP075371.1"/>
</dbReference>
<evidence type="ECO:0000256" key="5">
    <source>
        <dbReference type="ARBA" id="ARBA00022691"/>
    </source>
</evidence>
<dbReference type="EMBL" id="CP075371">
    <property type="protein sequence ID" value="QVT77892.1"/>
    <property type="molecule type" value="Genomic_DNA"/>
</dbReference>
<proteinExistence type="predicted"/>
<name>A0ABX8EBU8_9ACTN</name>
<dbReference type="PANTHER" id="PTHR43467">
    <property type="entry name" value="COBALT-PRECORRIN-2 C(20)-METHYLTRANSFERASE"/>
    <property type="match status" value="1"/>
</dbReference>
<reference evidence="7 8" key="1">
    <citation type="submission" date="2021-05" db="EMBL/GenBank/DDBJ databases">
        <title>Complete genome of Nocardioides aquaticus KCTC 9944T isolated from meromictic and hypersaline Ekho Lake, Antarctica.</title>
        <authorList>
            <person name="Hwang K."/>
            <person name="Kim K.M."/>
            <person name="Choe H."/>
        </authorList>
    </citation>
    <scope>NUCLEOTIDE SEQUENCE [LARGE SCALE GENOMIC DNA]</scope>
    <source>
        <strain evidence="7 8">KCTC 9944</strain>
    </source>
</reference>
<evidence type="ECO:0000259" key="6">
    <source>
        <dbReference type="Pfam" id="PF00590"/>
    </source>
</evidence>
<dbReference type="Gene3D" id="3.40.1010.10">
    <property type="entry name" value="Cobalt-precorrin-4 Transmethylase, Domain 1"/>
    <property type="match status" value="1"/>
</dbReference>
<evidence type="ECO:0000256" key="2">
    <source>
        <dbReference type="ARBA" id="ARBA00022573"/>
    </source>
</evidence>
<dbReference type="InterPro" id="IPR014776">
    <property type="entry name" value="4pyrrole_Mease_sub2"/>
</dbReference>